<evidence type="ECO:0000259" key="8">
    <source>
        <dbReference type="PROSITE" id="PS50850"/>
    </source>
</evidence>
<dbReference type="PANTHER" id="PTHR42718">
    <property type="entry name" value="MAJOR FACILITATOR SUPERFAMILY MULTIDRUG TRANSPORTER MFSC"/>
    <property type="match status" value="1"/>
</dbReference>
<dbReference type="InterPro" id="IPR036259">
    <property type="entry name" value="MFS_trans_sf"/>
</dbReference>
<feature type="transmembrane region" description="Helical" evidence="7">
    <location>
        <begin position="83"/>
        <end position="102"/>
    </location>
</feature>
<keyword evidence="5 7" id="KW-1133">Transmembrane helix</keyword>
<feature type="transmembrane region" description="Helical" evidence="7">
    <location>
        <begin position="273"/>
        <end position="297"/>
    </location>
</feature>
<dbReference type="Pfam" id="PF07690">
    <property type="entry name" value="MFS_1"/>
    <property type="match status" value="1"/>
</dbReference>
<dbReference type="InterPro" id="IPR004638">
    <property type="entry name" value="EmrB-like"/>
</dbReference>
<dbReference type="PANTHER" id="PTHR42718:SF46">
    <property type="entry name" value="BLR6921 PROTEIN"/>
    <property type="match status" value="1"/>
</dbReference>
<dbReference type="PROSITE" id="PS50850">
    <property type="entry name" value="MFS"/>
    <property type="match status" value="1"/>
</dbReference>
<feature type="transmembrane region" description="Helical" evidence="7">
    <location>
        <begin position="337"/>
        <end position="357"/>
    </location>
</feature>
<evidence type="ECO:0000256" key="4">
    <source>
        <dbReference type="ARBA" id="ARBA00022692"/>
    </source>
</evidence>
<keyword evidence="3" id="KW-1003">Cell membrane</keyword>
<feature type="transmembrane region" description="Helical" evidence="7">
    <location>
        <begin position="444"/>
        <end position="468"/>
    </location>
</feature>
<evidence type="ECO:0000256" key="1">
    <source>
        <dbReference type="ARBA" id="ARBA00004651"/>
    </source>
</evidence>
<evidence type="ECO:0000256" key="7">
    <source>
        <dbReference type="SAM" id="Phobius"/>
    </source>
</evidence>
<feature type="transmembrane region" description="Helical" evidence="7">
    <location>
        <begin position="15"/>
        <end position="41"/>
    </location>
</feature>
<dbReference type="NCBIfam" id="TIGR00711">
    <property type="entry name" value="efflux_EmrB"/>
    <property type="match status" value="1"/>
</dbReference>
<feature type="domain" description="Major facilitator superfamily (MFS) profile" evidence="8">
    <location>
        <begin position="17"/>
        <end position="472"/>
    </location>
</feature>
<proteinExistence type="predicted"/>
<reference evidence="9 10" key="1">
    <citation type="submission" date="2018-10" db="EMBL/GenBank/DDBJ databases">
        <title>Genomic Encyclopedia of Archaeal and Bacterial Type Strains, Phase II (KMG-II): from individual species to whole genera.</title>
        <authorList>
            <person name="Goeker M."/>
        </authorList>
    </citation>
    <scope>NUCLEOTIDE SEQUENCE [LARGE SCALE GENOMIC DNA]</scope>
    <source>
        <strain evidence="9 10">DSM 14954</strain>
    </source>
</reference>
<dbReference type="AlphaFoldDB" id="A0A660L7N9"/>
<feature type="transmembrane region" description="Helical" evidence="7">
    <location>
        <begin position="53"/>
        <end position="71"/>
    </location>
</feature>
<dbReference type="EMBL" id="RBIL01000001">
    <property type="protein sequence ID" value="RKQ91042.1"/>
    <property type="molecule type" value="Genomic_DNA"/>
</dbReference>
<dbReference type="GO" id="GO:0005886">
    <property type="term" value="C:plasma membrane"/>
    <property type="evidence" value="ECO:0007669"/>
    <property type="project" value="UniProtKB-SubCell"/>
</dbReference>
<dbReference type="InterPro" id="IPR020846">
    <property type="entry name" value="MFS_dom"/>
</dbReference>
<keyword evidence="10" id="KW-1185">Reference proteome</keyword>
<evidence type="ECO:0000256" key="3">
    <source>
        <dbReference type="ARBA" id="ARBA00022475"/>
    </source>
</evidence>
<evidence type="ECO:0000313" key="10">
    <source>
        <dbReference type="Proteomes" id="UP000278962"/>
    </source>
</evidence>
<dbReference type="PRINTS" id="PR01036">
    <property type="entry name" value="TCRTETB"/>
</dbReference>
<evidence type="ECO:0000256" key="6">
    <source>
        <dbReference type="ARBA" id="ARBA00023136"/>
    </source>
</evidence>
<organism evidence="9 10">
    <name type="scientific">Solirubrobacter pauli</name>
    <dbReference type="NCBI Taxonomy" id="166793"/>
    <lineage>
        <taxon>Bacteria</taxon>
        <taxon>Bacillati</taxon>
        <taxon>Actinomycetota</taxon>
        <taxon>Thermoleophilia</taxon>
        <taxon>Solirubrobacterales</taxon>
        <taxon>Solirubrobacteraceae</taxon>
        <taxon>Solirubrobacter</taxon>
    </lineage>
</organism>
<sequence length="487" mass="50612">MTIPSQVESASRRTWMALVVVCLGQLMMVVDMTIVNVALPVIQRDLQFSQADLTWVVGAYLISYGSFLLLAGRLGDLLGRKRVFLAGTAIFTLASLACGIADSQLTLIAARFAQGFGGAIATSVILALIATDFPRPDQRVKAMGAYMFVVTSGGSLGLLLGGALVESVDWHWIFTVNVPIGIAVLVLGTRLIEDRPGLGLRGGIDIAGSILMTTSAMTAVYAIITAAEHGWSSAHTLGWLGAAAILGVAFLVLQSRIQNPILPLRILRVRSLIGASVVRGFLVTGMFGTWVMGSLYVEHVLGYGAWATGLAFLPMTLIVGLLSLGTTARVMGVLGPARTVIVGLLIVVGALTLLSTVGATTAYFPTLFFAFALMGLGMGTAMLPLMTIAMSDVRPEDAGLGSGIINVSMQLAGALGIAVLGTLASDRSAELTQSGDSALQALTGGYTLAFEVAAGAVIVGIVIALVALRMPPREREPVPGSEVAVEV</sequence>
<name>A0A660L7N9_9ACTN</name>
<feature type="transmembrane region" description="Helical" evidence="7">
    <location>
        <begin position="204"/>
        <end position="224"/>
    </location>
</feature>
<keyword evidence="6 7" id="KW-0472">Membrane</keyword>
<feature type="transmembrane region" description="Helical" evidence="7">
    <location>
        <begin position="398"/>
        <end position="424"/>
    </location>
</feature>
<dbReference type="Gene3D" id="1.20.1720.10">
    <property type="entry name" value="Multidrug resistance protein D"/>
    <property type="match status" value="1"/>
</dbReference>
<evidence type="ECO:0000313" key="9">
    <source>
        <dbReference type="EMBL" id="RKQ91042.1"/>
    </source>
</evidence>
<gene>
    <name evidence="9" type="ORF">C8N24_0858</name>
</gene>
<comment type="caution">
    <text evidence="9">The sequence shown here is derived from an EMBL/GenBank/DDBJ whole genome shotgun (WGS) entry which is preliminary data.</text>
</comment>
<feature type="transmembrane region" description="Helical" evidence="7">
    <location>
        <begin position="143"/>
        <end position="164"/>
    </location>
</feature>
<feature type="transmembrane region" description="Helical" evidence="7">
    <location>
        <begin position="303"/>
        <end position="325"/>
    </location>
</feature>
<keyword evidence="4 7" id="KW-0812">Transmembrane</keyword>
<feature type="transmembrane region" description="Helical" evidence="7">
    <location>
        <begin position="108"/>
        <end position="131"/>
    </location>
</feature>
<accession>A0A660L7N9</accession>
<feature type="transmembrane region" description="Helical" evidence="7">
    <location>
        <begin position="170"/>
        <end position="192"/>
    </location>
</feature>
<keyword evidence="2" id="KW-0813">Transport</keyword>
<feature type="transmembrane region" description="Helical" evidence="7">
    <location>
        <begin position="363"/>
        <end position="386"/>
    </location>
</feature>
<dbReference type="CDD" id="cd17321">
    <property type="entry name" value="MFS_MMR_MDR_like"/>
    <property type="match status" value="1"/>
</dbReference>
<feature type="transmembrane region" description="Helical" evidence="7">
    <location>
        <begin position="236"/>
        <end position="253"/>
    </location>
</feature>
<evidence type="ECO:0000256" key="2">
    <source>
        <dbReference type="ARBA" id="ARBA00022448"/>
    </source>
</evidence>
<comment type="subcellular location">
    <subcellularLocation>
        <location evidence="1">Cell membrane</location>
        <topology evidence="1">Multi-pass membrane protein</topology>
    </subcellularLocation>
</comment>
<protein>
    <submittedName>
        <fullName evidence="9">EmrB/QacA subfamily drug resistance transporter</fullName>
    </submittedName>
</protein>
<dbReference type="SUPFAM" id="SSF103473">
    <property type="entry name" value="MFS general substrate transporter"/>
    <property type="match status" value="1"/>
</dbReference>
<evidence type="ECO:0000256" key="5">
    <source>
        <dbReference type="ARBA" id="ARBA00022989"/>
    </source>
</evidence>
<dbReference type="Proteomes" id="UP000278962">
    <property type="component" value="Unassembled WGS sequence"/>
</dbReference>
<dbReference type="Gene3D" id="1.20.1250.20">
    <property type="entry name" value="MFS general substrate transporter like domains"/>
    <property type="match status" value="1"/>
</dbReference>
<dbReference type="InterPro" id="IPR011701">
    <property type="entry name" value="MFS"/>
</dbReference>
<dbReference type="GO" id="GO:0022857">
    <property type="term" value="F:transmembrane transporter activity"/>
    <property type="evidence" value="ECO:0007669"/>
    <property type="project" value="InterPro"/>
</dbReference>